<comment type="subunit">
    <text evidence="6 8">The RNAP catalytic core consists of 2 alpha, 1 beta, 1 beta' and 1 omega subunit. When a sigma factor is associated with the core the holoenzyme is formed, which can initiate transcription.</text>
</comment>
<dbReference type="InterPro" id="IPR037034">
    <property type="entry name" value="RNA_pol_Rpb2_2_sf"/>
</dbReference>
<dbReference type="InterPro" id="IPR037033">
    <property type="entry name" value="DNA-dir_RNAP_su2_hyb_sf"/>
</dbReference>
<evidence type="ECO:0000313" key="16">
    <source>
        <dbReference type="EMBL" id="OGC33393.1"/>
    </source>
</evidence>
<gene>
    <name evidence="6" type="primary">rpoB</name>
    <name evidence="16" type="ORF">A2311_00820</name>
</gene>
<dbReference type="Gene3D" id="2.40.270.10">
    <property type="entry name" value="DNA-directed RNA polymerase, subunit 2, domain 6"/>
    <property type="match status" value="1"/>
</dbReference>
<dbReference type="STRING" id="1802583.A2311_00820"/>
<evidence type="ECO:0000313" key="17">
    <source>
        <dbReference type="Proteomes" id="UP000178951"/>
    </source>
</evidence>
<evidence type="ECO:0000259" key="13">
    <source>
        <dbReference type="Pfam" id="PF04563"/>
    </source>
</evidence>
<evidence type="ECO:0000259" key="14">
    <source>
        <dbReference type="Pfam" id="PF04565"/>
    </source>
</evidence>
<dbReference type="SUPFAM" id="SSF64484">
    <property type="entry name" value="beta and beta-prime subunits of DNA dependent RNA-polymerase"/>
    <property type="match status" value="1"/>
</dbReference>
<comment type="caution">
    <text evidence="16">The sequence shown here is derived from an EMBL/GenBank/DDBJ whole genome shotgun (WGS) entry which is preliminary data.</text>
</comment>
<dbReference type="InterPro" id="IPR007121">
    <property type="entry name" value="RNA_pol_bsu_CS"/>
</dbReference>
<dbReference type="Gene3D" id="3.90.1100.10">
    <property type="match status" value="1"/>
</dbReference>
<evidence type="ECO:0000256" key="2">
    <source>
        <dbReference type="ARBA" id="ARBA00022679"/>
    </source>
</evidence>
<dbReference type="GO" id="GO:0003899">
    <property type="term" value="F:DNA-directed RNA polymerase activity"/>
    <property type="evidence" value="ECO:0007669"/>
    <property type="project" value="UniProtKB-UniRule"/>
</dbReference>
<feature type="domain" description="RNA polymerase Rpb2" evidence="11">
    <location>
        <begin position="980"/>
        <end position="1053"/>
    </location>
</feature>
<evidence type="ECO:0000256" key="8">
    <source>
        <dbReference type="RuleBase" id="RU363031"/>
    </source>
</evidence>
<dbReference type="HAMAP" id="MF_01321">
    <property type="entry name" value="RNApol_bact_RpoB"/>
    <property type="match status" value="1"/>
</dbReference>
<proteinExistence type="inferred from homology"/>
<dbReference type="Gene3D" id="2.30.150.10">
    <property type="entry name" value="DNA-directed RNA polymerase, beta subunit, external 1 domain"/>
    <property type="match status" value="1"/>
</dbReference>
<dbReference type="NCBIfam" id="TIGR02013">
    <property type="entry name" value="rpoB"/>
    <property type="match status" value="1"/>
</dbReference>
<dbReference type="InterPro" id="IPR007645">
    <property type="entry name" value="RNA_pol_Rpb2_3"/>
</dbReference>
<dbReference type="Pfam" id="PF00562">
    <property type="entry name" value="RNA_pol_Rpb2_6"/>
    <property type="match status" value="1"/>
</dbReference>
<evidence type="ECO:0000256" key="7">
    <source>
        <dbReference type="RuleBase" id="RU000434"/>
    </source>
</evidence>
<evidence type="ECO:0000256" key="5">
    <source>
        <dbReference type="ARBA" id="ARBA00048552"/>
    </source>
</evidence>
<evidence type="ECO:0000256" key="1">
    <source>
        <dbReference type="ARBA" id="ARBA00022478"/>
    </source>
</evidence>
<dbReference type="FunFam" id="3.90.1800.10:FF:000001">
    <property type="entry name" value="DNA-directed RNA polymerase subunit beta"/>
    <property type="match status" value="1"/>
</dbReference>
<dbReference type="Gene3D" id="3.90.1110.10">
    <property type="entry name" value="RNA polymerase Rpb2, domain 2"/>
    <property type="match status" value="1"/>
</dbReference>
<dbReference type="Pfam" id="PF04563">
    <property type="entry name" value="RNA_pol_Rpb2_1"/>
    <property type="match status" value="1"/>
</dbReference>
<accession>A0A1F4TMV5</accession>
<dbReference type="InterPro" id="IPR007641">
    <property type="entry name" value="RNA_pol_Rpb2_7"/>
</dbReference>
<keyword evidence="4 6" id="KW-0804">Transcription</keyword>
<dbReference type="InterPro" id="IPR014724">
    <property type="entry name" value="RNA_pol_RPB2_OB-fold"/>
</dbReference>
<dbReference type="GO" id="GO:0003677">
    <property type="term" value="F:DNA binding"/>
    <property type="evidence" value="ECO:0007669"/>
    <property type="project" value="UniProtKB-UniRule"/>
</dbReference>
<reference evidence="16 17" key="1">
    <citation type="journal article" date="2016" name="Nat. Commun.">
        <title>Thousands of microbial genomes shed light on interconnected biogeochemical processes in an aquifer system.</title>
        <authorList>
            <person name="Anantharaman K."/>
            <person name="Brown C.T."/>
            <person name="Hug L.A."/>
            <person name="Sharon I."/>
            <person name="Castelle C.J."/>
            <person name="Probst A.J."/>
            <person name="Thomas B.C."/>
            <person name="Singh A."/>
            <person name="Wilkins M.J."/>
            <person name="Karaoz U."/>
            <person name="Brodie E.L."/>
            <person name="Williams K.H."/>
            <person name="Hubbard S.S."/>
            <person name="Banfield J.F."/>
        </authorList>
    </citation>
    <scope>NUCLEOTIDE SEQUENCE [LARGE SCALE GENOMIC DNA]</scope>
</reference>
<dbReference type="GO" id="GO:0006351">
    <property type="term" value="P:DNA-templated transcription"/>
    <property type="evidence" value="ECO:0007669"/>
    <property type="project" value="UniProtKB-UniRule"/>
</dbReference>
<evidence type="ECO:0000259" key="10">
    <source>
        <dbReference type="Pfam" id="PF00562"/>
    </source>
</evidence>
<dbReference type="CDD" id="cd00653">
    <property type="entry name" value="RNA_pol_B_RPB2"/>
    <property type="match status" value="1"/>
</dbReference>
<evidence type="ECO:0000259" key="12">
    <source>
        <dbReference type="Pfam" id="PF04561"/>
    </source>
</evidence>
<feature type="domain" description="DNA-directed RNA polymerase subunit 2 hybrid-binding" evidence="10">
    <location>
        <begin position="581"/>
        <end position="978"/>
    </location>
</feature>
<feature type="region of interest" description="Disordered" evidence="9">
    <location>
        <begin position="1061"/>
        <end position="1089"/>
    </location>
</feature>
<evidence type="ECO:0000259" key="15">
    <source>
        <dbReference type="Pfam" id="PF10385"/>
    </source>
</evidence>
<sequence>MTARKRYYQGLFKKLEAPDLLELQKDSFKWFLETGLPEELKLISPIKGFQGKLELSFTGKISFGKPKFSAQDCLIRETTFALPIKVESRLLNKESKEVKSQEGFIGDLPMMTERGTFIINGAERVIVSQLVRSPGVYYRESKRIERSGKVIFYATVIPDRGAWLEIETDASSVIFVRINRTRKIPLTMFLCAIGATEKEILSALPEGENRRRTFKDCPIMPKEEALIELYKKLRPGDPVTQEGAHVYLNNLFFNPRRYDLGRVGRYKLNRKLGINVSEEKQTLTNDDILAMVKYLVMINNGEGISDDIDHLGNRRIRAVGELLQHQIRVGLARIEKLVKEQMMVRGGEPLTPSQLVNIRPLQAIIKEFFGSSQLSQFMDQTNPLAELTHKRRLSALGPGGLSRERAGFEVRDIHPSHYGRICPIETPEGPNAGLIGSLSTYGRINKYGFIETPYRKVVNGVVTNKIEYLTADIEDLHKIASCDVKLNDDGKMIEEQVPVRYKREFVFAPPKEADYISVVPEQIIGISTSMIPFVEHDDANRALMGANMQRQSVPLLDPDQPMVGTGWEDKIAFDSGTLVLAKNPGKVAKADATEIVIERSNKSKDVYKLINFSRSNQDTLVHQKPRINVGEKVEQGQVLADGSATKNGELALGKNVLVAMMPWEGYNYEDAVILSERLVKKDMFTSVHIQRFEVEIRATKLGMEEITREIPNVGEEALASLDERGIVVVGSEVEAGDILVGKVTPKGETELPAEEKLLRAIFGDKARDMRDTSLRVPPGESGKVINVRVFSREKGDELPPGVHELIRVYIAQLRKISVGDKIAGRHGNKGVIAKVMSEEDMPYLPDGTPVDVVLNPLGVPSRMNIGQIFELTLGNAAKHLGRNYEIPPFDETYHDNASIEMIESELKEAIEKKGLNWLDSYGKVELYDGRTGRPFGRKVAIGYMYLMKLIHLVDDKMHARSTGPYSLITQQPLGGKAQFGGQRFGEMEVWALEAYGASHTLQELLTVKSDDVVGRSKVYESILKGKMMGKPGIPESFKVLVKELRGLGLDMKTLGKDGKEINIDEEGRPAAERTPQIFGRSTGGDKGGA</sequence>
<dbReference type="InterPro" id="IPR015712">
    <property type="entry name" value="DNA-dir_RNA_pol_su2"/>
</dbReference>
<keyword evidence="2 6" id="KW-0808">Transferase</keyword>
<evidence type="ECO:0000259" key="11">
    <source>
        <dbReference type="Pfam" id="PF04560"/>
    </source>
</evidence>
<dbReference type="Gene3D" id="2.40.50.100">
    <property type="match status" value="1"/>
</dbReference>
<protein>
    <recommendedName>
        <fullName evidence="6 8">DNA-directed RNA polymerase subunit beta</fullName>
        <shortName evidence="6">RNAP subunit beta</shortName>
        <ecNumber evidence="6 8">2.7.7.6</ecNumber>
    </recommendedName>
    <alternativeName>
        <fullName evidence="6">RNA polymerase subunit beta</fullName>
    </alternativeName>
    <alternativeName>
        <fullName evidence="6">Transcriptase subunit beta</fullName>
    </alternativeName>
</protein>
<feature type="domain" description="DNA-directed RNA polymerase beta subunit external 1" evidence="15">
    <location>
        <begin position="454"/>
        <end position="518"/>
    </location>
</feature>
<dbReference type="NCBIfam" id="NF001616">
    <property type="entry name" value="PRK00405.1"/>
    <property type="match status" value="1"/>
</dbReference>
<feature type="compositionally biased region" description="Basic and acidic residues" evidence="9">
    <location>
        <begin position="1061"/>
        <end position="1071"/>
    </location>
</feature>
<keyword evidence="3 6" id="KW-0548">Nucleotidyltransferase</keyword>
<dbReference type="GO" id="GO:0000428">
    <property type="term" value="C:DNA-directed RNA polymerase complex"/>
    <property type="evidence" value="ECO:0007669"/>
    <property type="project" value="UniProtKB-KW"/>
</dbReference>
<comment type="function">
    <text evidence="6 8">DNA-dependent RNA polymerase catalyzes the transcription of DNA into RNA using the four ribonucleoside triphosphates as substrates.</text>
</comment>
<dbReference type="PROSITE" id="PS01166">
    <property type="entry name" value="RNA_POL_BETA"/>
    <property type="match status" value="1"/>
</dbReference>
<evidence type="ECO:0000256" key="9">
    <source>
        <dbReference type="SAM" id="MobiDB-lite"/>
    </source>
</evidence>
<evidence type="ECO:0000256" key="3">
    <source>
        <dbReference type="ARBA" id="ARBA00022695"/>
    </source>
</evidence>
<feature type="domain" description="RNA polymerase beta subunit protrusion" evidence="13">
    <location>
        <begin position="20"/>
        <end position="360"/>
    </location>
</feature>
<dbReference type="InterPro" id="IPR019462">
    <property type="entry name" value="DNA-dir_RNA_pol_bsu_external_1"/>
</dbReference>
<dbReference type="GO" id="GO:0032549">
    <property type="term" value="F:ribonucleoside binding"/>
    <property type="evidence" value="ECO:0007669"/>
    <property type="project" value="InterPro"/>
</dbReference>
<dbReference type="Pfam" id="PF04561">
    <property type="entry name" value="RNA_pol_Rpb2_2"/>
    <property type="match status" value="1"/>
</dbReference>
<evidence type="ECO:0000256" key="6">
    <source>
        <dbReference type="HAMAP-Rule" id="MF_01321"/>
    </source>
</evidence>
<dbReference type="Pfam" id="PF04565">
    <property type="entry name" value="RNA_pol_Rpb2_3"/>
    <property type="match status" value="1"/>
</dbReference>
<dbReference type="Gene3D" id="2.40.50.150">
    <property type="match status" value="1"/>
</dbReference>
<dbReference type="AlphaFoldDB" id="A0A1F4TMV5"/>
<organism evidence="16 17">
    <name type="scientific">candidate division WOR-1 bacterium RIFOXYB2_FULL_48_7</name>
    <dbReference type="NCBI Taxonomy" id="1802583"/>
    <lineage>
        <taxon>Bacteria</taxon>
        <taxon>Bacillati</taxon>
        <taxon>Saganbacteria</taxon>
    </lineage>
</organism>
<dbReference type="PANTHER" id="PTHR20856">
    <property type="entry name" value="DNA-DIRECTED RNA POLYMERASE I SUBUNIT 2"/>
    <property type="match status" value="1"/>
</dbReference>
<dbReference type="InterPro" id="IPR042107">
    <property type="entry name" value="DNA-dir_RNA_pol_bsu_ext_1_sf"/>
</dbReference>
<dbReference type="InterPro" id="IPR010243">
    <property type="entry name" value="RNA_pol_bsu_bac"/>
</dbReference>
<keyword evidence="1 6" id="KW-0240">DNA-directed RNA polymerase</keyword>
<dbReference type="InterPro" id="IPR007642">
    <property type="entry name" value="RNA_pol_Rpb2_2"/>
</dbReference>
<dbReference type="Pfam" id="PF10385">
    <property type="entry name" value="RNA_pol_Rpb2_45"/>
    <property type="match status" value="1"/>
</dbReference>
<dbReference type="InterPro" id="IPR007120">
    <property type="entry name" value="DNA-dir_RNAP_su2_dom"/>
</dbReference>
<evidence type="ECO:0000256" key="4">
    <source>
        <dbReference type="ARBA" id="ARBA00023163"/>
    </source>
</evidence>
<comment type="similarity">
    <text evidence="6 7">Belongs to the RNA polymerase beta chain family.</text>
</comment>
<dbReference type="InterPro" id="IPR007644">
    <property type="entry name" value="RNA_pol_bsu_protrusion"/>
</dbReference>
<feature type="domain" description="RNA polymerase Rpb2" evidence="14">
    <location>
        <begin position="376"/>
        <end position="444"/>
    </location>
</feature>
<dbReference type="EMBL" id="MEUF01000062">
    <property type="protein sequence ID" value="OGC33393.1"/>
    <property type="molecule type" value="Genomic_DNA"/>
</dbReference>
<name>A0A1F4TMV5_UNCSA</name>
<feature type="domain" description="RNA polymerase Rpb2" evidence="12">
    <location>
        <begin position="132"/>
        <end position="317"/>
    </location>
</feature>
<dbReference type="EC" id="2.7.7.6" evidence="6 8"/>
<dbReference type="Proteomes" id="UP000178951">
    <property type="component" value="Unassembled WGS sequence"/>
</dbReference>
<comment type="catalytic activity">
    <reaction evidence="5 6 8">
        <text>RNA(n) + a ribonucleoside 5'-triphosphate = RNA(n+1) + diphosphate</text>
        <dbReference type="Rhea" id="RHEA:21248"/>
        <dbReference type="Rhea" id="RHEA-COMP:14527"/>
        <dbReference type="Rhea" id="RHEA-COMP:17342"/>
        <dbReference type="ChEBI" id="CHEBI:33019"/>
        <dbReference type="ChEBI" id="CHEBI:61557"/>
        <dbReference type="ChEBI" id="CHEBI:140395"/>
        <dbReference type="EC" id="2.7.7.6"/>
    </reaction>
</comment>
<dbReference type="Pfam" id="PF04560">
    <property type="entry name" value="RNA_pol_Rpb2_7"/>
    <property type="match status" value="1"/>
</dbReference>
<dbReference type="Gene3D" id="3.90.1800.10">
    <property type="entry name" value="RNA polymerase alpha subunit dimerisation domain"/>
    <property type="match status" value="1"/>
</dbReference>